<sequence length="364" mass="39450">MPRRALLAASLATPAAAQAEWGRATPAEGGFVADLAERLDFGVRSGLLRGLHGVLLAREGRILLERYDDGADEAWGRPLGQVAMGPETLHDLRSVTKSVVGLLYGIALARGQVPPPEAPLYPCFPEFPDLAADPARAGIRVEHALSMTMGLRWDESGPYLDARNSEIAMEQARSRLRYVLEQPVVTPPGQRWIYSGGATELLGGLIARGSGQSLPDYAREVLFGPLGIGRFEWHGREAGEESAASGLRLTLRDLARIGELVRQDGAVEGRQVVPRDWIAAMTRPVIPTGDGLRYGWHWYLGREALGAGSPSPWFGAFGNGGQRLWVLPAAGLTLAIFAGRYNTPDAWTGPTRVWREIVLANLRP</sequence>
<dbReference type="InterPro" id="IPR050789">
    <property type="entry name" value="Diverse_Enzym_Activities"/>
</dbReference>
<accession>A0ABS6H797</accession>
<reference evidence="2 3" key="1">
    <citation type="submission" date="2021-01" db="EMBL/GenBank/DDBJ databases">
        <title>Roseomonas sp. nov, a bacterium isolated from an oil production mixture in Yumen Oilfield.</title>
        <authorList>
            <person name="Wu D."/>
        </authorList>
    </citation>
    <scope>NUCLEOTIDE SEQUENCE [LARGE SCALE GENOMIC DNA]</scope>
    <source>
        <strain evidence="2 3">ROY-5-3</strain>
    </source>
</reference>
<evidence type="ECO:0000259" key="1">
    <source>
        <dbReference type="Pfam" id="PF00144"/>
    </source>
</evidence>
<evidence type="ECO:0000313" key="2">
    <source>
        <dbReference type="EMBL" id="MBU8543205.1"/>
    </source>
</evidence>
<dbReference type="Pfam" id="PF00144">
    <property type="entry name" value="Beta-lactamase"/>
    <property type="match status" value="1"/>
</dbReference>
<dbReference type="GO" id="GO:0016787">
    <property type="term" value="F:hydrolase activity"/>
    <property type="evidence" value="ECO:0007669"/>
    <property type="project" value="UniProtKB-KW"/>
</dbReference>
<dbReference type="PANTHER" id="PTHR43283:SF7">
    <property type="entry name" value="BETA-LACTAMASE-RELATED DOMAIN-CONTAINING PROTEIN"/>
    <property type="match status" value="1"/>
</dbReference>
<dbReference type="EMBL" id="JAERQM010000001">
    <property type="protein sequence ID" value="MBU8543205.1"/>
    <property type="molecule type" value="Genomic_DNA"/>
</dbReference>
<comment type="caution">
    <text evidence="2">The sequence shown here is derived from an EMBL/GenBank/DDBJ whole genome shotgun (WGS) entry which is preliminary data.</text>
</comment>
<proteinExistence type="predicted"/>
<dbReference type="PANTHER" id="PTHR43283">
    <property type="entry name" value="BETA-LACTAMASE-RELATED"/>
    <property type="match status" value="1"/>
</dbReference>
<keyword evidence="2" id="KW-0378">Hydrolase</keyword>
<gene>
    <name evidence="2" type="ORF">JJQ90_05780</name>
</gene>
<dbReference type="InterPro" id="IPR001466">
    <property type="entry name" value="Beta-lactam-related"/>
</dbReference>
<keyword evidence="3" id="KW-1185">Reference proteome</keyword>
<feature type="domain" description="Beta-lactamase-related" evidence="1">
    <location>
        <begin position="56"/>
        <end position="343"/>
    </location>
</feature>
<dbReference type="Proteomes" id="UP000689967">
    <property type="component" value="Unassembled WGS sequence"/>
</dbReference>
<evidence type="ECO:0000313" key="3">
    <source>
        <dbReference type="Proteomes" id="UP000689967"/>
    </source>
</evidence>
<name>A0ABS6H797_9PROT</name>
<protein>
    <submittedName>
        <fullName evidence="2">Serine hydrolase</fullName>
    </submittedName>
</protein>
<organism evidence="2 3">
    <name type="scientific">Falsiroseomonas oleicola</name>
    <dbReference type="NCBI Taxonomy" id="2801474"/>
    <lineage>
        <taxon>Bacteria</taxon>
        <taxon>Pseudomonadati</taxon>
        <taxon>Pseudomonadota</taxon>
        <taxon>Alphaproteobacteria</taxon>
        <taxon>Acetobacterales</taxon>
        <taxon>Roseomonadaceae</taxon>
        <taxon>Falsiroseomonas</taxon>
    </lineage>
</organism>